<sequence>MSYDPNMHGSRGPPRHHHSHRDHSTREEYEARQGSHRSLEGRRYGGEEGYGTPRGSYPGCNGYRKSRRVSIENAIGGLSQTLTEALDFYVNFKRDFDGETRGIQAYAGSDLLDQLWARKAKSIEGRGGGHQKSSSHGDETYDHDGHSPETNFSAVYRQLSESFGMAEMATPNSKSRASIPRRGSSIDQAGLDRLKKKLHDAYRDVKGLSAYASVRSGDTQALITEMELVLAYLDKCRDLWDPRGGKGSMNGHEFQDHDEQGQDEGDPDEYQEGEPEY</sequence>
<reference evidence="2 3" key="1">
    <citation type="submission" date="2019-09" db="EMBL/GenBank/DDBJ databases">
        <title>The hologenome of the rock-dwelling lichen Lasallia pustulata.</title>
        <authorList>
            <person name="Greshake Tzovaras B."/>
            <person name="Segers F."/>
            <person name="Bicker A."/>
            <person name="Dal Grande F."/>
            <person name="Otte J."/>
            <person name="Hankeln T."/>
            <person name="Schmitt I."/>
            <person name="Ebersberger I."/>
        </authorList>
    </citation>
    <scope>NUCLEOTIDE SEQUENCE [LARGE SCALE GENOMIC DNA]</scope>
    <source>
        <strain evidence="2">A1-1</strain>
    </source>
</reference>
<evidence type="ECO:0000313" key="2">
    <source>
        <dbReference type="EMBL" id="KAA6406636.1"/>
    </source>
</evidence>
<accession>A0A5M8PCB8</accession>
<comment type="caution">
    <text evidence="2">The sequence shown here is derived from an EMBL/GenBank/DDBJ whole genome shotgun (WGS) entry which is preliminary data.</text>
</comment>
<organism evidence="2 3">
    <name type="scientific">Lasallia pustulata</name>
    <dbReference type="NCBI Taxonomy" id="136370"/>
    <lineage>
        <taxon>Eukaryota</taxon>
        <taxon>Fungi</taxon>
        <taxon>Dikarya</taxon>
        <taxon>Ascomycota</taxon>
        <taxon>Pezizomycotina</taxon>
        <taxon>Lecanoromycetes</taxon>
        <taxon>OSLEUM clade</taxon>
        <taxon>Umbilicariomycetidae</taxon>
        <taxon>Umbilicariales</taxon>
        <taxon>Umbilicariaceae</taxon>
        <taxon>Lasallia</taxon>
    </lineage>
</organism>
<evidence type="ECO:0000256" key="1">
    <source>
        <dbReference type="SAM" id="MobiDB-lite"/>
    </source>
</evidence>
<feature type="compositionally biased region" description="Basic and acidic residues" evidence="1">
    <location>
        <begin position="22"/>
        <end position="46"/>
    </location>
</feature>
<name>A0A5M8PCB8_9LECA</name>
<proteinExistence type="predicted"/>
<dbReference type="EMBL" id="VXIT01000024">
    <property type="protein sequence ID" value="KAA6406636.1"/>
    <property type="molecule type" value="Genomic_DNA"/>
</dbReference>
<feature type="compositionally biased region" description="Basic and acidic residues" evidence="1">
    <location>
        <begin position="135"/>
        <end position="147"/>
    </location>
</feature>
<feature type="compositionally biased region" description="Acidic residues" evidence="1">
    <location>
        <begin position="261"/>
        <end position="277"/>
    </location>
</feature>
<dbReference type="Proteomes" id="UP000324767">
    <property type="component" value="Unassembled WGS sequence"/>
</dbReference>
<feature type="region of interest" description="Disordered" evidence="1">
    <location>
        <begin position="242"/>
        <end position="277"/>
    </location>
</feature>
<dbReference type="AlphaFoldDB" id="A0A5M8PCB8"/>
<evidence type="ECO:0000313" key="3">
    <source>
        <dbReference type="Proteomes" id="UP000324767"/>
    </source>
</evidence>
<feature type="region of interest" description="Disordered" evidence="1">
    <location>
        <begin position="123"/>
        <end position="150"/>
    </location>
</feature>
<gene>
    <name evidence="2" type="ORF">FRX48_09568</name>
</gene>
<protein>
    <submittedName>
        <fullName evidence="2">Uncharacterized protein</fullName>
    </submittedName>
</protein>
<feature type="region of interest" description="Disordered" evidence="1">
    <location>
        <begin position="1"/>
        <end position="62"/>
    </location>
</feature>
<dbReference type="OrthoDB" id="5413280at2759"/>